<feature type="domain" description="Pectinesterase inhibitor" evidence="6">
    <location>
        <begin position="179"/>
        <end position="322"/>
    </location>
</feature>
<dbReference type="SUPFAM" id="SSF101148">
    <property type="entry name" value="Plant invertase/pectin methylesterase inhibitor"/>
    <property type="match status" value="2"/>
</dbReference>
<dbReference type="Pfam" id="PF04043">
    <property type="entry name" value="PMEI"/>
    <property type="match status" value="2"/>
</dbReference>
<protein>
    <recommendedName>
        <fullName evidence="6">Pectinesterase inhibitor domain-containing protein</fullName>
    </recommendedName>
</protein>
<evidence type="ECO:0000313" key="7">
    <source>
        <dbReference type="EMBL" id="KQK12363.2"/>
    </source>
</evidence>
<name>A0A0Q3J330_BRADI</name>
<organism evidence="7">
    <name type="scientific">Brachypodium distachyon</name>
    <name type="common">Purple false brome</name>
    <name type="synonym">Trachynia distachya</name>
    <dbReference type="NCBI Taxonomy" id="15368"/>
    <lineage>
        <taxon>Eukaryota</taxon>
        <taxon>Viridiplantae</taxon>
        <taxon>Streptophyta</taxon>
        <taxon>Embryophyta</taxon>
        <taxon>Tracheophyta</taxon>
        <taxon>Spermatophyta</taxon>
        <taxon>Magnoliopsida</taxon>
        <taxon>Liliopsida</taxon>
        <taxon>Poales</taxon>
        <taxon>Poaceae</taxon>
        <taxon>BOP clade</taxon>
        <taxon>Pooideae</taxon>
        <taxon>Stipodae</taxon>
        <taxon>Brachypodieae</taxon>
        <taxon>Brachypodium</taxon>
    </lineage>
</organism>
<evidence type="ECO:0000313" key="8">
    <source>
        <dbReference type="EnsemblPlants" id="KQK12363"/>
    </source>
</evidence>
<evidence type="ECO:0000256" key="5">
    <source>
        <dbReference type="SAM" id="SignalP"/>
    </source>
</evidence>
<dbReference type="PANTHER" id="PTHR35357:SF23">
    <property type="entry name" value="PECTINESTERASE INHIBITOR DOMAIN-CONTAINING PROTEIN"/>
    <property type="match status" value="1"/>
</dbReference>
<dbReference type="AlphaFoldDB" id="A0A0Q3J330"/>
<dbReference type="FunCoup" id="A0A0Q3J330">
    <property type="interactions" value="16"/>
</dbReference>
<reference evidence="8" key="3">
    <citation type="submission" date="2018-08" db="UniProtKB">
        <authorList>
            <consortium name="EnsemblPlants"/>
        </authorList>
    </citation>
    <scope>IDENTIFICATION</scope>
    <source>
        <strain evidence="8">cv. Bd21</strain>
    </source>
</reference>
<dbReference type="PANTHER" id="PTHR35357">
    <property type="entry name" value="OS02G0537100 PROTEIN"/>
    <property type="match status" value="1"/>
</dbReference>
<dbReference type="OrthoDB" id="679957at2759"/>
<keyword evidence="1 5" id="KW-0732">Signal</keyword>
<keyword evidence="2" id="KW-1015">Disulfide bond</keyword>
<dbReference type="Gramene" id="KQK12363">
    <property type="protein sequence ID" value="KQK12363"/>
    <property type="gene ID" value="BRADI_1g03230v3"/>
</dbReference>
<dbReference type="SMART" id="SM00856">
    <property type="entry name" value="PMEI"/>
    <property type="match status" value="2"/>
</dbReference>
<dbReference type="EnsemblPlants" id="KQK12363">
    <property type="protein sequence ID" value="KQK12363"/>
    <property type="gene ID" value="BRADI_1g03230v3"/>
</dbReference>
<gene>
    <name evidence="7" type="ORF">BRADI_1g03230v3</name>
</gene>
<sequence length="325" mass="33782">MATQRLFSVFLFLLLAAVEGTPSAIISKTCARASNFSTYGGYDYCVGVLTADPAAAAANSTQTLAIAATKLALHNVTSTVLVLEDLFSSIAHCAGNYGEMNHTVTMAVEDIRAGHAEAAAGKLSGAAGDPDDCDSHLSKGSAKKNPMTKENHNAASLSYTAYGITMEALHAKLLATTDAPSATITKACAGLSNFTPHMDYDFCVGALVADPAAGAAKDARALAVVVANLTAANVSSTLLVLLDLRHSLSDCLSYYKDMSKTVAAAAYYIGAGQADTASDLLNDASNQPDNCDILLFQGSAMKNPMMKENDDARHLTYLAYAIADS</sequence>
<dbReference type="Proteomes" id="UP000008810">
    <property type="component" value="Chromosome 1"/>
</dbReference>
<keyword evidence="9" id="KW-1185">Reference proteome</keyword>
<dbReference type="EMBL" id="CM000880">
    <property type="protein sequence ID" value="KQK12363.2"/>
    <property type="molecule type" value="Genomic_DNA"/>
</dbReference>
<evidence type="ECO:0000256" key="4">
    <source>
        <dbReference type="SAM" id="MobiDB-lite"/>
    </source>
</evidence>
<reference evidence="7 8" key="1">
    <citation type="journal article" date="2010" name="Nature">
        <title>Genome sequencing and analysis of the model grass Brachypodium distachyon.</title>
        <authorList>
            <consortium name="International Brachypodium Initiative"/>
        </authorList>
    </citation>
    <scope>NUCLEOTIDE SEQUENCE [LARGE SCALE GENOMIC DNA]</scope>
    <source>
        <strain evidence="7 8">Bd21</strain>
    </source>
</reference>
<feature type="chain" id="PRO_5035999696" description="Pectinesterase inhibitor domain-containing protein" evidence="5">
    <location>
        <begin position="21"/>
        <end position="325"/>
    </location>
</feature>
<dbReference type="InterPro" id="IPR006501">
    <property type="entry name" value="Pectinesterase_inhib_dom"/>
</dbReference>
<dbReference type="ExpressionAtlas" id="A0A0Q3J330">
    <property type="expression patterns" value="baseline"/>
</dbReference>
<accession>A0A0Q3J330</accession>
<evidence type="ECO:0000256" key="1">
    <source>
        <dbReference type="ARBA" id="ARBA00022729"/>
    </source>
</evidence>
<reference evidence="7" key="2">
    <citation type="submission" date="2017-06" db="EMBL/GenBank/DDBJ databases">
        <title>WGS assembly of Brachypodium distachyon.</title>
        <authorList>
            <consortium name="The International Brachypodium Initiative"/>
            <person name="Lucas S."/>
            <person name="Harmon-Smith M."/>
            <person name="Lail K."/>
            <person name="Tice H."/>
            <person name="Grimwood J."/>
            <person name="Bruce D."/>
            <person name="Barry K."/>
            <person name="Shu S."/>
            <person name="Lindquist E."/>
            <person name="Wang M."/>
            <person name="Pitluck S."/>
            <person name="Vogel J.P."/>
            <person name="Garvin D.F."/>
            <person name="Mockler T.C."/>
            <person name="Schmutz J."/>
            <person name="Rokhsar D."/>
            <person name="Bevan M.W."/>
        </authorList>
    </citation>
    <scope>NUCLEOTIDE SEQUENCE</scope>
    <source>
        <strain evidence="7">Bd21</strain>
    </source>
</reference>
<feature type="signal peptide" evidence="5">
    <location>
        <begin position="1"/>
        <end position="20"/>
    </location>
</feature>
<dbReference type="Gene3D" id="1.20.140.40">
    <property type="entry name" value="Invertase/pectin methylesterase inhibitor family protein"/>
    <property type="match status" value="2"/>
</dbReference>
<feature type="domain" description="Pectinesterase inhibitor" evidence="6">
    <location>
        <begin position="21"/>
        <end position="164"/>
    </location>
</feature>
<dbReference type="GO" id="GO:0009505">
    <property type="term" value="C:plant-type cell wall"/>
    <property type="evidence" value="ECO:0000318"/>
    <property type="project" value="GO_Central"/>
</dbReference>
<dbReference type="NCBIfam" id="TIGR01614">
    <property type="entry name" value="PME_inhib"/>
    <property type="match status" value="2"/>
</dbReference>
<evidence type="ECO:0000313" key="9">
    <source>
        <dbReference type="Proteomes" id="UP000008810"/>
    </source>
</evidence>
<evidence type="ECO:0000256" key="3">
    <source>
        <dbReference type="ARBA" id="ARBA00038471"/>
    </source>
</evidence>
<evidence type="ECO:0000256" key="2">
    <source>
        <dbReference type="ARBA" id="ARBA00023157"/>
    </source>
</evidence>
<dbReference type="GO" id="GO:0009827">
    <property type="term" value="P:plant-type cell wall modification"/>
    <property type="evidence" value="ECO:0000318"/>
    <property type="project" value="GO_Central"/>
</dbReference>
<dbReference type="GO" id="GO:0004857">
    <property type="term" value="F:enzyme inhibitor activity"/>
    <property type="evidence" value="ECO:0000318"/>
    <property type="project" value="GO_Central"/>
</dbReference>
<evidence type="ECO:0000259" key="6">
    <source>
        <dbReference type="SMART" id="SM00856"/>
    </source>
</evidence>
<comment type="similarity">
    <text evidence="3">Belongs to the PMEI family.</text>
</comment>
<dbReference type="InParanoid" id="A0A0Q3J330"/>
<dbReference type="InterPro" id="IPR035513">
    <property type="entry name" value="Invertase/methylesterase_inhib"/>
</dbReference>
<proteinExistence type="inferred from homology"/>
<feature type="region of interest" description="Disordered" evidence="4">
    <location>
        <begin position="122"/>
        <end position="149"/>
    </location>
</feature>